<feature type="region of interest" description="Disordered" evidence="1">
    <location>
        <begin position="1"/>
        <end position="31"/>
    </location>
</feature>
<keyword evidence="3" id="KW-1185">Reference proteome</keyword>
<gene>
    <name evidence="2" type="ORF">IT779_24280</name>
</gene>
<dbReference type="AlphaFoldDB" id="A0A931N513"/>
<protein>
    <submittedName>
        <fullName evidence="2">Uncharacterized protein</fullName>
    </submittedName>
</protein>
<reference evidence="2" key="1">
    <citation type="submission" date="2020-11" db="EMBL/GenBank/DDBJ databases">
        <title>Nocardia NEAU-351.nov., a novel actinomycete isolated from the cow dung.</title>
        <authorList>
            <person name="Zhang X."/>
        </authorList>
    </citation>
    <scope>NUCLEOTIDE SEQUENCE</scope>
    <source>
        <strain evidence="2">NEAU-351</strain>
    </source>
</reference>
<proteinExistence type="predicted"/>
<comment type="caution">
    <text evidence="2">The sequence shown here is derived from an EMBL/GenBank/DDBJ whole genome shotgun (WGS) entry which is preliminary data.</text>
</comment>
<name>A0A931N513_9NOCA</name>
<accession>A0A931N513</accession>
<dbReference type="Proteomes" id="UP000655751">
    <property type="component" value="Unassembled WGS sequence"/>
</dbReference>
<dbReference type="EMBL" id="JADMLG010000010">
    <property type="protein sequence ID" value="MBH0779389.1"/>
    <property type="molecule type" value="Genomic_DNA"/>
</dbReference>
<evidence type="ECO:0000256" key="1">
    <source>
        <dbReference type="SAM" id="MobiDB-lite"/>
    </source>
</evidence>
<dbReference type="RefSeq" id="WP_196151696.1">
    <property type="nucleotide sequence ID" value="NZ_JADMLG010000010.1"/>
</dbReference>
<organism evidence="2 3">
    <name type="scientific">Nocardia bovistercoris</name>
    <dbReference type="NCBI Taxonomy" id="2785916"/>
    <lineage>
        <taxon>Bacteria</taxon>
        <taxon>Bacillati</taxon>
        <taxon>Actinomycetota</taxon>
        <taxon>Actinomycetes</taxon>
        <taxon>Mycobacteriales</taxon>
        <taxon>Nocardiaceae</taxon>
        <taxon>Nocardia</taxon>
    </lineage>
</organism>
<evidence type="ECO:0000313" key="2">
    <source>
        <dbReference type="EMBL" id="MBH0779389.1"/>
    </source>
</evidence>
<sequence>MGHRHDGPSSDFQGKPLPWEFEGNIPEGDNPEITRHLAESTVAKLTATMREIVTMVEIHEEMAPRSATRVWDVLSSISGELVAWTQWWQA</sequence>
<evidence type="ECO:0000313" key="3">
    <source>
        <dbReference type="Proteomes" id="UP000655751"/>
    </source>
</evidence>